<reference evidence="2 3" key="1">
    <citation type="submission" date="2012-04" db="EMBL/GenBank/DDBJ databases">
        <title>The Genome Sequence of Bacillus cereus HuA2-1.</title>
        <authorList>
            <consortium name="The Broad Institute Genome Sequencing Platform"/>
            <consortium name="The Broad Institute Genome Sequencing Center for Infectious Disease"/>
            <person name="Feldgarden M."/>
            <person name="Van der Auwera G.A."/>
            <person name="Mahillon J."/>
            <person name="Duprez V."/>
            <person name="Timmery S."/>
            <person name="Mattelet C."/>
            <person name="Dierick K."/>
            <person name="Sun M."/>
            <person name="Yu Z."/>
            <person name="Zhu L."/>
            <person name="Hu X."/>
            <person name="Shank E.B."/>
            <person name="Swiecicka I."/>
            <person name="Hansen B.M."/>
            <person name="Andrup L."/>
            <person name="Young S.K."/>
            <person name="Zeng Q."/>
            <person name="Gargeya S."/>
            <person name="Fitzgerald M."/>
            <person name="Haas B."/>
            <person name="Abouelleil A."/>
            <person name="Alvarado L."/>
            <person name="Arachchi H.M."/>
            <person name="Berlin A."/>
            <person name="Chapman S.B."/>
            <person name="Goldberg J."/>
            <person name="Griggs A."/>
            <person name="Gujja S."/>
            <person name="Hansen M."/>
            <person name="Howarth C."/>
            <person name="Imamovic A."/>
            <person name="Larimer J."/>
            <person name="McCowen C."/>
            <person name="Montmayeur A."/>
            <person name="Murphy C."/>
            <person name="Neiman D."/>
            <person name="Pearson M."/>
            <person name="Priest M."/>
            <person name="Roberts A."/>
            <person name="Saif S."/>
            <person name="Shea T."/>
            <person name="Sisk P."/>
            <person name="Sykes S."/>
            <person name="Wortman J."/>
            <person name="Nusbaum C."/>
            <person name="Birren B."/>
        </authorList>
    </citation>
    <scope>NUCLEOTIDE SEQUENCE [LARGE SCALE GENOMIC DNA]</scope>
    <source>
        <strain evidence="2 3">HuA2-1</strain>
    </source>
</reference>
<evidence type="ECO:0000313" key="3">
    <source>
        <dbReference type="Proteomes" id="UP000004136"/>
    </source>
</evidence>
<proteinExistence type="predicted"/>
<keyword evidence="1" id="KW-0812">Transmembrane</keyword>
<organism evidence="2 3">
    <name type="scientific">Bacillus cereus HuA2-1</name>
    <dbReference type="NCBI Taxonomy" id="1053201"/>
    <lineage>
        <taxon>Bacteria</taxon>
        <taxon>Bacillati</taxon>
        <taxon>Bacillota</taxon>
        <taxon>Bacilli</taxon>
        <taxon>Bacillales</taxon>
        <taxon>Bacillaceae</taxon>
        <taxon>Bacillus</taxon>
        <taxon>Bacillus cereus group</taxon>
    </lineage>
</organism>
<dbReference type="AlphaFoldDB" id="J8YPX4"/>
<accession>J8YPX4</accession>
<gene>
    <name evidence="2" type="ORF">IG3_02438</name>
</gene>
<dbReference type="Proteomes" id="UP000004136">
    <property type="component" value="Unassembled WGS sequence"/>
</dbReference>
<keyword evidence="1" id="KW-0472">Membrane</keyword>
<evidence type="ECO:0000256" key="1">
    <source>
        <dbReference type="SAM" id="Phobius"/>
    </source>
</evidence>
<sequence length="56" mass="6616">MAVRGRGFWIYVFFGYNCGKVRREITLLDTLMVTILVIILLGVYWIKLLLDFRGDF</sequence>
<protein>
    <submittedName>
        <fullName evidence="2">Uncharacterized protein</fullName>
    </submittedName>
</protein>
<dbReference type="HOGENOM" id="CLU_3004322_0_0_9"/>
<name>J8YPX4_BACCE</name>
<dbReference type="EMBL" id="AHDV01000016">
    <property type="protein sequence ID" value="EJV84828.1"/>
    <property type="molecule type" value="Genomic_DNA"/>
</dbReference>
<feature type="transmembrane region" description="Helical" evidence="1">
    <location>
        <begin position="27"/>
        <end position="46"/>
    </location>
</feature>
<comment type="caution">
    <text evidence="2">The sequence shown here is derived from an EMBL/GenBank/DDBJ whole genome shotgun (WGS) entry which is preliminary data.</text>
</comment>
<keyword evidence="1" id="KW-1133">Transmembrane helix</keyword>
<evidence type="ECO:0000313" key="2">
    <source>
        <dbReference type="EMBL" id="EJV84828.1"/>
    </source>
</evidence>